<dbReference type="PANTHER" id="PTHR24567">
    <property type="entry name" value="CRP FAMILY TRANSCRIPTIONAL REGULATORY PROTEIN"/>
    <property type="match status" value="1"/>
</dbReference>
<dbReference type="InterPro" id="IPR000595">
    <property type="entry name" value="cNMP-bd_dom"/>
</dbReference>
<dbReference type="GO" id="GO:0003677">
    <property type="term" value="F:DNA binding"/>
    <property type="evidence" value="ECO:0007669"/>
    <property type="project" value="UniProtKB-KW"/>
</dbReference>
<dbReference type="PROSITE" id="PS51063">
    <property type="entry name" value="HTH_CRP_2"/>
    <property type="match status" value="1"/>
</dbReference>
<dbReference type="PANTHER" id="PTHR24567:SF26">
    <property type="entry name" value="REGULATORY PROTEIN YEIL"/>
    <property type="match status" value="1"/>
</dbReference>
<dbReference type="PRINTS" id="PR00034">
    <property type="entry name" value="HTHCRP"/>
</dbReference>
<feature type="domain" description="Cyclic nucleotide-binding" evidence="4">
    <location>
        <begin position="34"/>
        <end position="135"/>
    </location>
</feature>
<accession>A0A6I4I6R1</accession>
<dbReference type="CDD" id="cd00038">
    <property type="entry name" value="CAP_ED"/>
    <property type="match status" value="1"/>
</dbReference>
<dbReference type="GO" id="GO:0005829">
    <property type="term" value="C:cytosol"/>
    <property type="evidence" value="ECO:0007669"/>
    <property type="project" value="TreeGrafter"/>
</dbReference>
<dbReference type="Gene3D" id="2.60.120.10">
    <property type="entry name" value="Jelly Rolls"/>
    <property type="match status" value="1"/>
</dbReference>
<evidence type="ECO:0000256" key="3">
    <source>
        <dbReference type="ARBA" id="ARBA00023163"/>
    </source>
</evidence>
<dbReference type="InterPro" id="IPR012318">
    <property type="entry name" value="HTH_CRP"/>
</dbReference>
<dbReference type="Gene3D" id="1.10.10.10">
    <property type="entry name" value="Winged helix-like DNA-binding domain superfamily/Winged helix DNA-binding domain"/>
    <property type="match status" value="1"/>
</dbReference>
<dbReference type="Pfam" id="PF13545">
    <property type="entry name" value="HTH_Crp_2"/>
    <property type="match status" value="1"/>
</dbReference>
<dbReference type="SUPFAM" id="SSF46785">
    <property type="entry name" value="Winged helix' DNA-binding domain"/>
    <property type="match status" value="1"/>
</dbReference>
<dbReference type="Proteomes" id="UP000434850">
    <property type="component" value="Unassembled WGS sequence"/>
</dbReference>
<dbReference type="InterPro" id="IPR018490">
    <property type="entry name" value="cNMP-bd_dom_sf"/>
</dbReference>
<keyword evidence="1" id="KW-0805">Transcription regulation</keyword>
<keyword evidence="2" id="KW-0238">DNA-binding</keyword>
<gene>
    <name evidence="6" type="ORF">GO816_06910</name>
</gene>
<dbReference type="InterPro" id="IPR050397">
    <property type="entry name" value="Env_Response_Regulators"/>
</dbReference>
<dbReference type="RefSeq" id="WP_157540619.1">
    <property type="nucleotide sequence ID" value="NZ_WQLA01000002.1"/>
</dbReference>
<name>A0A6I4I6R1_9SPHI</name>
<organism evidence="6 7">
    <name type="scientific">Mucilaginibacter aquatilis</name>
    <dbReference type="NCBI Taxonomy" id="1517760"/>
    <lineage>
        <taxon>Bacteria</taxon>
        <taxon>Pseudomonadati</taxon>
        <taxon>Bacteroidota</taxon>
        <taxon>Sphingobacteriia</taxon>
        <taxon>Sphingobacteriales</taxon>
        <taxon>Sphingobacteriaceae</taxon>
        <taxon>Mucilaginibacter</taxon>
    </lineage>
</organism>
<keyword evidence="3" id="KW-0804">Transcription</keyword>
<evidence type="ECO:0000313" key="7">
    <source>
        <dbReference type="Proteomes" id="UP000434850"/>
    </source>
</evidence>
<evidence type="ECO:0000256" key="1">
    <source>
        <dbReference type="ARBA" id="ARBA00023015"/>
    </source>
</evidence>
<dbReference type="SMART" id="SM00100">
    <property type="entry name" value="cNMP"/>
    <property type="match status" value="1"/>
</dbReference>
<evidence type="ECO:0000259" key="5">
    <source>
        <dbReference type="PROSITE" id="PS51063"/>
    </source>
</evidence>
<dbReference type="SUPFAM" id="SSF51206">
    <property type="entry name" value="cAMP-binding domain-like"/>
    <property type="match status" value="1"/>
</dbReference>
<dbReference type="InterPro" id="IPR036390">
    <property type="entry name" value="WH_DNA-bd_sf"/>
</dbReference>
<keyword evidence="7" id="KW-1185">Reference proteome</keyword>
<dbReference type="GO" id="GO:0003700">
    <property type="term" value="F:DNA-binding transcription factor activity"/>
    <property type="evidence" value="ECO:0007669"/>
    <property type="project" value="TreeGrafter"/>
</dbReference>
<evidence type="ECO:0000256" key="2">
    <source>
        <dbReference type="ARBA" id="ARBA00023125"/>
    </source>
</evidence>
<dbReference type="Pfam" id="PF00027">
    <property type="entry name" value="cNMP_binding"/>
    <property type="match status" value="1"/>
</dbReference>
<evidence type="ECO:0000259" key="4">
    <source>
        <dbReference type="PROSITE" id="PS50042"/>
    </source>
</evidence>
<dbReference type="OrthoDB" id="9127033at2"/>
<feature type="domain" description="HTH crp-type" evidence="5">
    <location>
        <begin position="149"/>
        <end position="220"/>
    </location>
</feature>
<evidence type="ECO:0000313" key="6">
    <source>
        <dbReference type="EMBL" id="MVN90850.1"/>
    </source>
</evidence>
<dbReference type="EMBL" id="WQLA01000002">
    <property type="protein sequence ID" value="MVN90850.1"/>
    <property type="molecule type" value="Genomic_DNA"/>
</dbReference>
<proteinExistence type="predicted"/>
<comment type="caution">
    <text evidence="6">The sequence shown here is derived from an EMBL/GenBank/DDBJ whole genome shotgun (WGS) entry which is preliminary data.</text>
</comment>
<sequence>MKKNKATCDANSCFMCQNCIEEWRPAICANKTNYKLRKGELIFKEGDPVTGIYFVYSGNVKVYKKWDADKELILRFAKDGAILGHRGIGDDLIYPISASALEDSVVCYIDMKFFESTLKVNNQLTFQLVNFFANELRVSERRMRNLAHMPVKGRVADALLKLQAQFGKTDSGLININLSRQDLASYAGATYETVFRVINELVNENCISLTGKSIAIVNTDALTELTKSA</sequence>
<dbReference type="InterPro" id="IPR014710">
    <property type="entry name" value="RmlC-like_jellyroll"/>
</dbReference>
<reference evidence="6 7" key="1">
    <citation type="submission" date="2019-12" db="EMBL/GenBank/DDBJ databases">
        <title>Mucilaginibacter sp. HME9299 genome sequencing and assembly.</title>
        <authorList>
            <person name="Kang H."/>
            <person name="Kim H."/>
            <person name="Joh K."/>
        </authorList>
    </citation>
    <scope>NUCLEOTIDE SEQUENCE [LARGE SCALE GENOMIC DNA]</scope>
    <source>
        <strain evidence="6 7">HME9299</strain>
    </source>
</reference>
<dbReference type="AlphaFoldDB" id="A0A6I4I6R1"/>
<protein>
    <submittedName>
        <fullName evidence="6">Helix-turn-helix domain-containing protein</fullName>
    </submittedName>
</protein>
<dbReference type="InterPro" id="IPR036388">
    <property type="entry name" value="WH-like_DNA-bd_sf"/>
</dbReference>
<dbReference type="SMART" id="SM00419">
    <property type="entry name" value="HTH_CRP"/>
    <property type="match status" value="1"/>
</dbReference>
<dbReference type="PROSITE" id="PS50042">
    <property type="entry name" value="CNMP_BINDING_3"/>
    <property type="match status" value="1"/>
</dbReference>